<dbReference type="AlphaFoldDB" id="A0A4R7B1K0"/>
<evidence type="ECO:0000259" key="1">
    <source>
        <dbReference type="Pfam" id="PF07201"/>
    </source>
</evidence>
<dbReference type="Pfam" id="PF07201">
    <property type="entry name" value="HrpJ"/>
    <property type="match status" value="1"/>
</dbReference>
<evidence type="ECO:0000313" key="2">
    <source>
        <dbReference type="EMBL" id="TDR76591.1"/>
    </source>
</evidence>
<gene>
    <name evidence="2" type="ORF">DFP86_11016</name>
</gene>
<dbReference type="OrthoDB" id="6480224at2"/>
<dbReference type="GO" id="GO:0046903">
    <property type="term" value="P:secretion"/>
    <property type="evidence" value="ECO:0007669"/>
    <property type="project" value="InterPro"/>
</dbReference>
<dbReference type="Proteomes" id="UP000295611">
    <property type="component" value="Unassembled WGS sequence"/>
</dbReference>
<dbReference type="Gene3D" id="1.20.1280.80">
    <property type="match status" value="1"/>
</dbReference>
<protein>
    <submittedName>
        <fullName evidence="2">Type III secretion system YopN/LcrE/InvE/MxiC family regulator</fullName>
    </submittedName>
</protein>
<keyword evidence="3" id="KW-1185">Reference proteome</keyword>
<proteinExistence type="predicted"/>
<accession>A0A4R7B1K0</accession>
<name>A0A4R7B1K0_9NEIS</name>
<dbReference type="SUPFAM" id="SSF140591">
    <property type="entry name" value="Type III secretion system domain"/>
    <property type="match status" value="2"/>
</dbReference>
<organism evidence="2 3">
    <name type="scientific">Paludibacterium purpuratum</name>
    <dbReference type="NCBI Taxonomy" id="1144873"/>
    <lineage>
        <taxon>Bacteria</taxon>
        <taxon>Pseudomonadati</taxon>
        <taxon>Pseudomonadota</taxon>
        <taxon>Betaproteobacteria</taxon>
        <taxon>Neisseriales</taxon>
        <taxon>Chromobacteriaceae</taxon>
        <taxon>Paludibacterium</taxon>
    </lineage>
</organism>
<dbReference type="RefSeq" id="WP_133681760.1">
    <property type="nucleotide sequence ID" value="NZ_SNZP01000010.1"/>
</dbReference>
<comment type="caution">
    <text evidence="2">The sequence shown here is derived from an EMBL/GenBank/DDBJ whole genome shotgun (WGS) entry which is preliminary data.</text>
</comment>
<dbReference type="InterPro" id="IPR010812">
    <property type="entry name" value="HrpJ-like"/>
</dbReference>
<feature type="domain" description="Hypersensitivity response secretion-like HrpJ" evidence="1">
    <location>
        <begin position="56"/>
        <end position="200"/>
    </location>
</feature>
<dbReference type="InterPro" id="IPR038347">
    <property type="entry name" value="TyeA_sf"/>
</dbReference>
<reference evidence="2 3" key="1">
    <citation type="submission" date="2019-03" db="EMBL/GenBank/DDBJ databases">
        <title>Genomic Encyclopedia of Type Strains, Phase III (KMG-III): the genomes of soil and plant-associated and newly described type strains.</title>
        <authorList>
            <person name="Whitman W."/>
        </authorList>
    </citation>
    <scope>NUCLEOTIDE SEQUENCE [LARGE SCALE GENOMIC DNA]</scope>
    <source>
        <strain evidence="2 3">CECT 8976</strain>
    </source>
</reference>
<sequence>MVDPIIPQNSSAHIGANSPVVSIAGPGHAGESVFSHAAAALEALQSDLSETGEDVGFALGSRRGGDAAHRRNRVTAWKLVAELGASEEAVLDGLLTDAQGWLQAASPRAALELLTQDRGRQALLLAAALARGKLSPQQKTRLEEALSALLAEEDMALAVFGALHGGVRTPDLRQALRRLYQRAGDTRSKLSEWLAELGERETRRQKLAAMIQVLAFELSASGEPIVGSHLVAVIGDLQRLLNLLGLESHCQESAHRLACPDVDGEWLLNAVVRLSEQLWADAELVAQMLPMTEPTWRYPLIRTLSQLIQVMPARCFVDDEHQARLLSALAELRDRHAD</sequence>
<dbReference type="GO" id="GO:0019867">
    <property type="term" value="C:outer membrane"/>
    <property type="evidence" value="ECO:0007669"/>
    <property type="project" value="InterPro"/>
</dbReference>
<evidence type="ECO:0000313" key="3">
    <source>
        <dbReference type="Proteomes" id="UP000295611"/>
    </source>
</evidence>
<dbReference type="EMBL" id="SNZP01000010">
    <property type="protein sequence ID" value="TDR76591.1"/>
    <property type="molecule type" value="Genomic_DNA"/>
</dbReference>